<sequence>MANDDIGSKWDIPEGEFCIFGTVYAFPEKADALEAVYAETTRLAQFEPGIVYYCLARDKSDPSIFHFFERYKDKTAFDEHNSQPIIQKLLNEDKYIKDVTAQFMKPIGLASVAGLRLVPPYGNAKPWDSLPFGPFLAKTSRSATASKTNTFPPAPNNSPEGPPDRLEIAEDRDVSAVGADAAAADQLVALGQHRLLSQDDAVAAAEDQVVVRVRARDGLAARHVRRPHRRRVLAVDHRQRRCVSARKRLVSASVRVRYAMLRSRCADADADDLKILNDYSDALARDGKLERYVYPPFGINFGFPDKKEGRSLPNGLSISVVGIVLKLVIFSLEFMSDAKQVYKQGATNRNIDLSTVTKSVKDATDGLVKQLDPFCARQALSSDEELKDLSLRAAEIGRELEQKLNSVTIIGSSKWKSFKAVVLGMWNADEIEEIEKRLNDIKGEIQFRTLISIREKVDQSKDEQHSRMLSALEEVLKQQVTSKEDSKYMIEKLNRADEVGQERHGEVIELGNRLLDAINAISISRSPSPIPVRDKLARREAEKTILDSLWYPSIRDREETIPEAHRNTFQWIFEDPKTTGKPWDNFVDFLRGDISTFWITGKPGCGKSTLMKFINESQKTEALLRQWAQERTLLGISYYFYYNGGQYQKSELGLIRSLLYSILNQRRDLIPIAFENRFRAALERRKYDEPSLPEVKRTLKDLILHSPDLCFFFAIDGLDEFDPAVSRTRVQSLIDFTHSVEKFNNVKMLVSSRPLPEFEHGYCGRSSLSVHHLTTDDIHRYANEKLMDHPRMKVLCSKDPGSTRGLLQSIVESSLGVFLWVRVVIESLQEGLTNYDTIDDLKARLNDLPSDLQDLYKTILRRIEPKRRPQTARLLCFLYQTRGEKEMSVLDLWFAEKADDNMVRSAPVLLIDDEEVRERVREVEGLLKSRCLGLIETIPTNVRKHKLEFSYTKDSPLLYDWSTKERKATARFLHRSVYEFLTRRDVWNEVVEKHLSHTFSVHLSLFRSAILIIKTCRLPRGTHWRVITHLAKAAGRRGRAAELETSRSHSDLVHQLDLAMHGIMPWLYRSAKALDDWPRGLHSMGLERHWSCWCRPHYLMHDNAMPVPLEDEYANSSLIVFAVEFGLKYYIQSQIASKGRAILAKAGMPLLGCAILTDEGSRRETVEFLLGEGCNPNELYSGITVWEWFLWLTPVSSDSFDDRDDFLVIEAMLLAGANYNARVCCCSTARSPDWRDVRRWQLPWHPSTPPGERSFLVCTVLFMLVQCNQWTKNGSVRTEDLNGPNNQVEAIQRMIGFLEEKGALKQEWNDEGSIKQIFLELCERSEADSQALTNAAQVRGRLRRWYNKLRERLEHSLRRRK</sequence>
<evidence type="ECO:0000313" key="1">
    <source>
        <dbReference type="EMBL" id="KAJ2983481.1"/>
    </source>
</evidence>
<proteinExistence type="predicted"/>
<dbReference type="EMBL" id="JAPDGR010001370">
    <property type="protein sequence ID" value="KAJ2983481.1"/>
    <property type="molecule type" value="Genomic_DNA"/>
</dbReference>
<comment type="caution">
    <text evidence="1">The sequence shown here is derived from an EMBL/GenBank/DDBJ whole genome shotgun (WGS) entry which is preliminary data.</text>
</comment>
<protein>
    <submittedName>
        <fullName evidence="1">Uncharacterized protein</fullName>
    </submittedName>
</protein>
<evidence type="ECO:0000313" key="2">
    <source>
        <dbReference type="Proteomes" id="UP001143856"/>
    </source>
</evidence>
<name>A0ACC1NY31_9PEZI</name>
<gene>
    <name evidence="1" type="ORF">NUW58_g6242</name>
</gene>
<keyword evidence="2" id="KW-1185">Reference proteome</keyword>
<organism evidence="1 2">
    <name type="scientific">Xylaria curta</name>
    <dbReference type="NCBI Taxonomy" id="42375"/>
    <lineage>
        <taxon>Eukaryota</taxon>
        <taxon>Fungi</taxon>
        <taxon>Dikarya</taxon>
        <taxon>Ascomycota</taxon>
        <taxon>Pezizomycotina</taxon>
        <taxon>Sordariomycetes</taxon>
        <taxon>Xylariomycetidae</taxon>
        <taxon>Xylariales</taxon>
        <taxon>Xylariaceae</taxon>
        <taxon>Xylaria</taxon>
    </lineage>
</organism>
<accession>A0ACC1NY31</accession>
<dbReference type="Proteomes" id="UP001143856">
    <property type="component" value="Unassembled WGS sequence"/>
</dbReference>
<reference evidence="1" key="1">
    <citation type="submission" date="2022-10" db="EMBL/GenBank/DDBJ databases">
        <title>Genome Sequence of Xylaria curta.</title>
        <authorList>
            <person name="Buettner E."/>
        </authorList>
    </citation>
    <scope>NUCLEOTIDE SEQUENCE</scope>
    <source>
        <strain evidence="1">Babe10</strain>
    </source>
</reference>